<gene>
    <name evidence="2" type="ORF">EZM97_10205</name>
</gene>
<dbReference type="RefSeq" id="WP_131149611.1">
    <property type="nucleotide sequence ID" value="NZ_SJTG01000001.1"/>
</dbReference>
<name>A0A4R0Z316_9GAMM</name>
<dbReference type="Proteomes" id="UP000291822">
    <property type="component" value="Unassembled WGS sequence"/>
</dbReference>
<dbReference type="SUPFAM" id="SSF110087">
    <property type="entry name" value="DR1885-like metal-binding protein"/>
    <property type="match status" value="1"/>
</dbReference>
<keyword evidence="1" id="KW-0732">Signal</keyword>
<dbReference type="Gene3D" id="2.60.40.1890">
    <property type="entry name" value="PCu(A)C copper chaperone"/>
    <property type="match status" value="1"/>
</dbReference>
<dbReference type="AlphaFoldDB" id="A0A4R0Z316"/>
<comment type="caution">
    <text evidence="2">The sequence shown here is derived from an EMBL/GenBank/DDBJ whole genome shotgun (WGS) entry which is preliminary data.</text>
</comment>
<evidence type="ECO:0000256" key="1">
    <source>
        <dbReference type="SAM" id="SignalP"/>
    </source>
</evidence>
<dbReference type="PANTHER" id="PTHR36302">
    <property type="entry name" value="BLR7088 PROTEIN"/>
    <property type="match status" value="1"/>
</dbReference>
<dbReference type="InterPro" id="IPR058248">
    <property type="entry name" value="Lxx211020-like"/>
</dbReference>
<evidence type="ECO:0000313" key="3">
    <source>
        <dbReference type="Proteomes" id="UP000291822"/>
    </source>
</evidence>
<organism evidence="2 3">
    <name type="scientific">Dyella soli</name>
    <dbReference type="NCBI Taxonomy" id="522319"/>
    <lineage>
        <taxon>Bacteria</taxon>
        <taxon>Pseudomonadati</taxon>
        <taxon>Pseudomonadota</taxon>
        <taxon>Gammaproteobacteria</taxon>
        <taxon>Lysobacterales</taxon>
        <taxon>Rhodanobacteraceae</taxon>
        <taxon>Dyella</taxon>
    </lineage>
</organism>
<dbReference type="Pfam" id="PF04314">
    <property type="entry name" value="PCuAC"/>
    <property type="match status" value="1"/>
</dbReference>
<reference evidence="2 3" key="1">
    <citation type="submission" date="2019-02" db="EMBL/GenBank/DDBJ databases">
        <title>Dyella amyloliquefaciens sp. nov., isolated from forest soil.</title>
        <authorList>
            <person name="Gao Z.-H."/>
            <person name="Qiu L.-H."/>
        </authorList>
    </citation>
    <scope>NUCLEOTIDE SEQUENCE [LARGE SCALE GENOMIC DNA]</scope>
    <source>
        <strain evidence="2 3">KACC 12747</strain>
    </source>
</reference>
<proteinExistence type="predicted"/>
<sequence length="160" mass="16652">MKHRPFFAGLLIAGSLFASHAFAADADQIKASQAWIRVMPGTLPAGGYVTLANHSDHAVSLKGASSASYGHVMLHKSSTEGGMGRMEMVDSLSIPAHGTATLSPGGYHLMLMDAAKPVKVGDKVSLTLNFADGSTLVTDFDAKPANTVDAADAPMDHAHH</sequence>
<accession>A0A4R0Z316</accession>
<feature type="signal peptide" evidence="1">
    <location>
        <begin position="1"/>
        <end position="23"/>
    </location>
</feature>
<dbReference type="InterPro" id="IPR036182">
    <property type="entry name" value="PCuAC_sf"/>
</dbReference>
<evidence type="ECO:0000313" key="2">
    <source>
        <dbReference type="EMBL" id="TCI13606.1"/>
    </source>
</evidence>
<dbReference type="EMBL" id="SJTG01000001">
    <property type="protein sequence ID" value="TCI13606.1"/>
    <property type="molecule type" value="Genomic_DNA"/>
</dbReference>
<dbReference type="PANTHER" id="PTHR36302:SF1">
    <property type="entry name" value="COPPER CHAPERONE PCU(A)C"/>
    <property type="match status" value="1"/>
</dbReference>
<keyword evidence="3" id="KW-1185">Reference proteome</keyword>
<feature type="chain" id="PRO_5020898904" evidence="1">
    <location>
        <begin position="24"/>
        <end position="160"/>
    </location>
</feature>
<protein>
    <submittedName>
        <fullName evidence="2">Copper chaperone PCu(A)C</fullName>
    </submittedName>
</protein>
<dbReference type="InterPro" id="IPR007410">
    <property type="entry name" value="LpqE-like"/>
</dbReference>